<evidence type="ECO:0000313" key="11">
    <source>
        <dbReference type="Proteomes" id="UP001195483"/>
    </source>
</evidence>
<dbReference type="EMBL" id="JAEAOA010000671">
    <property type="protein sequence ID" value="KAK3607669.1"/>
    <property type="molecule type" value="Genomic_DNA"/>
</dbReference>
<comment type="similarity">
    <text evidence="1">Belongs to the protein-tyrosine phosphatase family.</text>
</comment>
<comment type="caution">
    <text evidence="6">Lacks conserved residue(s) required for the propagation of feature annotation.</text>
</comment>
<dbReference type="Gene3D" id="2.10.70.10">
    <property type="entry name" value="Complement Module, domain 1"/>
    <property type="match status" value="1"/>
</dbReference>
<keyword evidence="5" id="KW-1015">Disulfide bond</keyword>
<feature type="transmembrane region" description="Helical" evidence="7">
    <location>
        <begin position="84"/>
        <end position="105"/>
    </location>
</feature>
<reference evidence="10" key="2">
    <citation type="journal article" date="2021" name="Genome Biol. Evol.">
        <title>Developing a high-quality reference genome for a parasitic bivalve with doubly uniparental inheritance (Bivalvia: Unionida).</title>
        <authorList>
            <person name="Smith C.H."/>
        </authorList>
    </citation>
    <scope>NUCLEOTIDE SEQUENCE</scope>
    <source>
        <strain evidence="10">CHS0354</strain>
        <tissue evidence="10">Mantle</tissue>
    </source>
</reference>
<reference evidence="10" key="3">
    <citation type="submission" date="2023-05" db="EMBL/GenBank/DDBJ databases">
        <authorList>
            <person name="Smith C.H."/>
        </authorList>
    </citation>
    <scope>NUCLEOTIDE SEQUENCE</scope>
    <source>
        <strain evidence="10">CHS0354</strain>
        <tissue evidence="10">Mantle</tissue>
    </source>
</reference>
<dbReference type="Pfam" id="PF00102">
    <property type="entry name" value="Y_phosphatase"/>
    <property type="match status" value="1"/>
</dbReference>
<keyword evidence="3" id="KW-0378">Hydrolase</keyword>
<dbReference type="GO" id="GO:0004725">
    <property type="term" value="F:protein tyrosine phosphatase activity"/>
    <property type="evidence" value="ECO:0007669"/>
    <property type="project" value="UniProtKB-EC"/>
</dbReference>
<dbReference type="PANTHER" id="PTHR19134:SF562">
    <property type="entry name" value="PROTEIN-TYROSINE-PHOSPHATASE"/>
    <property type="match status" value="1"/>
</dbReference>
<accession>A0AAE0TD17</accession>
<dbReference type="SUPFAM" id="SSF57535">
    <property type="entry name" value="Complement control module/SCR domain"/>
    <property type="match status" value="1"/>
</dbReference>
<evidence type="ECO:0000256" key="2">
    <source>
        <dbReference type="ARBA" id="ARBA00013064"/>
    </source>
</evidence>
<dbReference type="Gene3D" id="3.90.190.10">
    <property type="entry name" value="Protein tyrosine phosphatase superfamily"/>
    <property type="match status" value="1"/>
</dbReference>
<feature type="domain" description="Tyrosine-protein phosphatase" evidence="8">
    <location>
        <begin position="206"/>
        <end position="279"/>
    </location>
</feature>
<name>A0AAE0TD17_9BIVA</name>
<keyword evidence="11" id="KW-1185">Reference proteome</keyword>
<feature type="domain" description="Sushi" evidence="9">
    <location>
        <begin position="10"/>
        <end position="75"/>
    </location>
</feature>
<dbReference type="AlphaFoldDB" id="A0AAE0TD17"/>
<dbReference type="CDD" id="cd00033">
    <property type="entry name" value="CCP"/>
    <property type="match status" value="1"/>
</dbReference>
<dbReference type="EC" id="3.1.3.48" evidence="2"/>
<evidence type="ECO:0000259" key="8">
    <source>
        <dbReference type="PROSITE" id="PS50055"/>
    </source>
</evidence>
<proteinExistence type="inferred from homology"/>
<evidence type="ECO:0000256" key="4">
    <source>
        <dbReference type="ARBA" id="ARBA00022912"/>
    </source>
</evidence>
<keyword evidence="7" id="KW-0472">Membrane</keyword>
<reference evidence="10" key="1">
    <citation type="journal article" date="2021" name="Genome Biol. Evol.">
        <title>A High-Quality Reference Genome for a Parasitic Bivalve with Doubly Uniparental Inheritance (Bivalvia: Unionida).</title>
        <authorList>
            <person name="Smith C.H."/>
        </authorList>
    </citation>
    <scope>NUCLEOTIDE SEQUENCE</scope>
    <source>
        <strain evidence="10">CHS0354</strain>
    </source>
</reference>
<evidence type="ECO:0000313" key="10">
    <source>
        <dbReference type="EMBL" id="KAK3607669.1"/>
    </source>
</evidence>
<dbReference type="InterPro" id="IPR029021">
    <property type="entry name" value="Prot-tyrosine_phosphatase-like"/>
</dbReference>
<dbReference type="InterPro" id="IPR050348">
    <property type="entry name" value="Protein-Tyr_Phosphatase"/>
</dbReference>
<dbReference type="InterPro" id="IPR035976">
    <property type="entry name" value="Sushi/SCR/CCP_sf"/>
</dbReference>
<evidence type="ECO:0000256" key="3">
    <source>
        <dbReference type="ARBA" id="ARBA00022801"/>
    </source>
</evidence>
<dbReference type="InterPro" id="IPR000242">
    <property type="entry name" value="PTP_cat"/>
</dbReference>
<sequence>MSLVEFVVVIKCGLHPTPPSNSVPVITPGIDGETSYNATMTVVCIEGYSYIYSGSETVSCGVDGLWEEILGKCENSKPPDLTTAIVGSVVTSAVVVSSAVGIFIFMRRRKKHKDDATRNLDQIDRIKMGGSSIPVEMDYQNGPADRSKKGQESHFANTISDVSANTVDINVDENCYENIQSIRTKDIKVEDLFDFVLQRRSKSSLYEDEYKQAAITVTKSKDVAMQAENKDKNRYKGMVPYDDNRVKLHVWDADMETDYINASFIDGFNRRQAYVAAQG</sequence>
<dbReference type="PROSITE" id="PS50055">
    <property type="entry name" value="TYR_PHOSPHATASE_PTP"/>
    <property type="match status" value="1"/>
</dbReference>
<dbReference type="InterPro" id="IPR000436">
    <property type="entry name" value="Sushi_SCR_CCP_dom"/>
</dbReference>
<dbReference type="Proteomes" id="UP001195483">
    <property type="component" value="Unassembled WGS sequence"/>
</dbReference>
<evidence type="ECO:0000256" key="7">
    <source>
        <dbReference type="SAM" id="Phobius"/>
    </source>
</evidence>
<gene>
    <name evidence="10" type="ORF">CHS0354_010657</name>
</gene>
<keyword evidence="6" id="KW-0768">Sushi</keyword>
<keyword evidence="4" id="KW-0904">Protein phosphatase</keyword>
<evidence type="ECO:0000256" key="5">
    <source>
        <dbReference type="ARBA" id="ARBA00023157"/>
    </source>
</evidence>
<protein>
    <recommendedName>
        <fullName evidence="2">protein-tyrosine-phosphatase</fullName>
        <ecNumber evidence="2">3.1.3.48</ecNumber>
    </recommendedName>
</protein>
<dbReference type="SUPFAM" id="SSF52799">
    <property type="entry name" value="(Phosphotyrosine protein) phosphatases II"/>
    <property type="match status" value="1"/>
</dbReference>
<organism evidence="10 11">
    <name type="scientific">Potamilus streckersoni</name>
    <dbReference type="NCBI Taxonomy" id="2493646"/>
    <lineage>
        <taxon>Eukaryota</taxon>
        <taxon>Metazoa</taxon>
        <taxon>Spiralia</taxon>
        <taxon>Lophotrochozoa</taxon>
        <taxon>Mollusca</taxon>
        <taxon>Bivalvia</taxon>
        <taxon>Autobranchia</taxon>
        <taxon>Heteroconchia</taxon>
        <taxon>Palaeoheterodonta</taxon>
        <taxon>Unionida</taxon>
        <taxon>Unionoidea</taxon>
        <taxon>Unionidae</taxon>
        <taxon>Ambleminae</taxon>
        <taxon>Lampsilini</taxon>
        <taxon>Potamilus</taxon>
    </lineage>
</organism>
<dbReference type="PROSITE" id="PS50923">
    <property type="entry name" value="SUSHI"/>
    <property type="match status" value="1"/>
</dbReference>
<evidence type="ECO:0000256" key="6">
    <source>
        <dbReference type="PROSITE-ProRule" id="PRU00302"/>
    </source>
</evidence>
<evidence type="ECO:0000259" key="9">
    <source>
        <dbReference type="PROSITE" id="PS50923"/>
    </source>
</evidence>
<evidence type="ECO:0000256" key="1">
    <source>
        <dbReference type="ARBA" id="ARBA00009580"/>
    </source>
</evidence>
<comment type="caution">
    <text evidence="10">The sequence shown here is derived from an EMBL/GenBank/DDBJ whole genome shotgun (WGS) entry which is preliminary data.</text>
</comment>
<dbReference type="PANTHER" id="PTHR19134">
    <property type="entry name" value="RECEPTOR-TYPE TYROSINE-PROTEIN PHOSPHATASE"/>
    <property type="match status" value="1"/>
</dbReference>
<keyword evidence="7" id="KW-0812">Transmembrane</keyword>
<keyword evidence="7" id="KW-1133">Transmembrane helix</keyword>